<name>A0AAD1WU76_PELCU</name>
<dbReference type="PANTHER" id="PTHR11505">
    <property type="entry name" value="L1 TRANSPOSABLE ELEMENT-RELATED"/>
    <property type="match status" value="1"/>
</dbReference>
<evidence type="ECO:0000256" key="1">
    <source>
        <dbReference type="SAM" id="Coils"/>
    </source>
</evidence>
<proteinExistence type="predicted"/>
<reference evidence="3" key="1">
    <citation type="submission" date="2022-03" db="EMBL/GenBank/DDBJ databases">
        <authorList>
            <person name="Alioto T."/>
            <person name="Alioto T."/>
            <person name="Gomez Garrido J."/>
        </authorList>
    </citation>
    <scope>NUCLEOTIDE SEQUENCE</scope>
</reference>
<feature type="coiled-coil region" evidence="1">
    <location>
        <begin position="90"/>
        <end position="145"/>
    </location>
</feature>
<dbReference type="Proteomes" id="UP001295444">
    <property type="component" value="Chromosome 11"/>
</dbReference>
<organism evidence="3 4">
    <name type="scientific">Pelobates cultripes</name>
    <name type="common">Western spadefoot toad</name>
    <dbReference type="NCBI Taxonomy" id="61616"/>
    <lineage>
        <taxon>Eukaryota</taxon>
        <taxon>Metazoa</taxon>
        <taxon>Chordata</taxon>
        <taxon>Craniata</taxon>
        <taxon>Vertebrata</taxon>
        <taxon>Euteleostomi</taxon>
        <taxon>Amphibia</taxon>
        <taxon>Batrachia</taxon>
        <taxon>Anura</taxon>
        <taxon>Pelobatoidea</taxon>
        <taxon>Pelobatidae</taxon>
        <taxon>Pelobates</taxon>
    </lineage>
</organism>
<keyword evidence="4" id="KW-1185">Reference proteome</keyword>
<dbReference type="InterPro" id="IPR004244">
    <property type="entry name" value="Transposase_22"/>
</dbReference>
<gene>
    <name evidence="3" type="ORF">PECUL_23A029061</name>
</gene>
<evidence type="ECO:0000313" key="3">
    <source>
        <dbReference type="EMBL" id="CAH2322201.1"/>
    </source>
</evidence>
<accession>A0AAD1WU76</accession>
<feature type="region of interest" description="Disordered" evidence="2">
    <location>
        <begin position="37"/>
        <end position="69"/>
    </location>
</feature>
<dbReference type="AlphaFoldDB" id="A0AAD1WU76"/>
<evidence type="ECO:0000313" key="4">
    <source>
        <dbReference type="Proteomes" id="UP001295444"/>
    </source>
</evidence>
<dbReference type="EMBL" id="OW240922">
    <property type="protein sequence ID" value="CAH2322201.1"/>
    <property type="molecule type" value="Genomic_DNA"/>
</dbReference>
<protein>
    <submittedName>
        <fullName evidence="3">Uncharacterized protein</fullName>
    </submittedName>
</protein>
<sequence>MPSGRSGAKPKQKKQSSQLTGALTVVDLLMASRTLQAQQDGCRHNTRDAASPTHAQSGNHPDPQTKETSQILQQLMDIKTYVVAKIARSSREVKAEIQALGMRIAALETRVETVAIAHNEVVTHATQLKKHLLNLELEMEALSNRSRRNNLRIYGLPEDPNDTRILFKTYCSRRPR</sequence>
<keyword evidence="1" id="KW-0175">Coiled coil</keyword>
<evidence type="ECO:0000256" key="2">
    <source>
        <dbReference type="SAM" id="MobiDB-lite"/>
    </source>
</evidence>